<reference evidence="2 3" key="1">
    <citation type="submission" date="2018-07" db="EMBL/GenBank/DDBJ databases">
        <title>Diversity of Mesorhizobium strains in Brazil.</title>
        <authorList>
            <person name="Helene L.C.F."/>
            <person name="Dall'Agnol R."/>
            <person name="Delamuta J.R.M."/>
            <person name="Hungria M."/>
        </authorList>
    </citation>
    <scope>NUCLEOTIDE SEQUENCE [LARGE SCALE GENOMIC DNA]</scope>
    <source>
        <strain evidence="2 3">CNPSo 3140</strain>
    </source>
</reference>
<sequence length="198" mass="21770">MAVIPRILVFAGSVRTGAYSGRTADVAQKELAMQGAEVTRISLGDYPLPIMDEDLEKEKGIPENALRLGRQIAAHDGLLIATPEYNGSIPPLLKNSIDWVSRIRREGSRTFRPLAGKPVGLCSSSEGKFAGIRCINHLRAVLVRCQMEVVTPECSVSEADAAFAEDGQFRDARLHQSMERLCRTLMETSRMLSTRIEA</sequence>
<evidence type="ECO:0000313" key="3">
    <source>
        <dbReference type="Proteomes" id="UP000251956"/>
    </source>
</evidence>
<keyword evidence="3" id="KW-1185">Reference proteome</keyword>
<feature type="domain" description="NADPH-dependent FMN reductase-like" evidence="1">
    <location>
        <begin position="5"/>
        <end position="158"/>
    </location>
</feature>
<dbReference type="RefSeq" id="WP_112128915.1">
    <property type="nucleotide sequence ID" value="NZ_QMBQ01000005.1"/>
</dbReference>
<protein>
    <submittedName>
        <fullName evidence="2">FMN reductase</fullName>
    </submittedName>
</protein>
<comment type="caution">
    <text evidence="2">The sequence shown here is derived from an EMBL/GenBank/DDBJ whole genome shotgun (WGS) entry which is preliminary data.</text>
</comment>
<name>A0A330GPD9_9HYPH</name>
<dbReference type="PANTHER" id="PTHR30543">
    <property type="entry name" value="CHROMATE REDUCTASE"/>
    <property type="match status" value="1"/>
</dbReference>
<evidence type="ECO:0000259" key="1">
    <source>
        <dbReference type="Pfam" id="PF03358"/>
    </source>
</evidence>
<dbReference type="AlphaFoldDB" id="A0A330GPD9"/>
<dbReference type="InterPro" id="IPR050712">
    <property type="entry name" value="NAD(P)H-dep_reductase"/>
</dbReference>
<accession>A0A330GPD9</accession>
<dbReference type="Gene3D" id="3.40.50.360">
    <property type="match status" value="1"/>
</dbReference>
<proteinExistence type="predicted"/>
<dbReference type="GO" id="GO:0010181">
    <property type="term" value="F:FMN binding"/>
    <property type="evidence" value="ECO:0007669"/>
    <property type="project" value="TreeGrafter"/>
</dbReference>
<dbReference type="Pfam" id="PF03358">
    <property type="entry name" value="FMN_red"/>
    <property type="match status" value="1"/>
</dbReference>
<gene>
    <name evidence="2" type="ORF">DPM35_19730</name>
</gene>
<evidence type="ECO:0000313" key="2">
    <source>
        <dbReference type="EMBL" id="RAZ75138.1"/>
    </source>
</evidence>
<dbReference type="PANTHER" id="PTHR30543:SF21">
    <property type="entry name" value="NAD(P)H-DEPENDENT FMN REDUCTASE LOT6"/>
    <property type="match status" value="1"/>
</dbReference>
<dbReference type="OrthoDB" id="9812295at2"/>
<dbReference type="InterPro" id="IPR005025">
    <property type="entry name" value="FMN_Rdtase-like_dom"/>
</dbReference>
<organism evidence="2 3">
    <name type="scientific">Mesorhizobium atlanticum</name>
    <dbReference type="NCBI Taxonomy" id="2233532"/>
    <lineage>
        <taxon>Bacteria</taxon>
        <taxon>Pseudomonadati</taxon>
        <taxon>Pseudomonadota</taxon>
        <taxon>Alphaproteobacteria</taxon>
        <taxon>Hyphomicrobiales</taxon>
        <taxon>Phyllobacteriaceae</taxon>
        <taxon>Mesorhizobium</taxon>
    </lineage>
</organism>
<dbReference type="EMBL" id="QMBQ01000005">
    <property type="protein sequence ID" value="RAZ75138.1"/>
    <property type="molecule type" value="Genomic_DNA"/>
</dbReference>
<dbReference type="Proteomes" id="UP000251956">
    <property type="component" value="Unassembled WGS sequence"/>
</dbReference>
<dbReference type="SUPFAM" id="SSF52218">
    <property type="entry name" value="Flavoproteins"/>
    <property type="match status" value="1"/>
</dbReference>
<dbReference type="GO" id="GO:0016491">
    <property type="term" value="F:oxidoreductase activity"/>
    <property type="evidence" value="ECO:0007669"/>
    <property type="project" value="InterPro"/>
</dbReference>
<dbReference type="GO" id="GO:0005829">
    <property type="term" value="C:cytosol"/>
    <property type="evidence" value="ECO:0007669"/>
    <property type="project" value="TreeGrafter"/>
</dbReference>
<dbReference type="InterPro" id="IPR029039">
    <property type="entry name" value="Flavoprotein-like_sf"/>
</dbReference>